<dbReference type="OrthoDB" id="358920at2157"/>
<accession>A0A482YGG7</accession>
<dbReference type="PANTHER" id="PTHR12126">
    <property type="entry name" value="NADH-UBIQUINONE OXIDOREDUCTASE 39 KDA SUBUNIT-RELATED"/>
    <property type="match status" value="1"/>
</dbReference>
<dbReference type="InterPro" id="IPR016040">
    <property type="entry name" value="NAD(P)-bd_dom"/>
</dbReference>
<dbReference type="Pfam" id="PF13460">
    <property type="entry name" value="NAD_binding_10"/>
    <property type="match status" value="1"/>
</dbReference>
<dbReference type="AlphaFoldDB" id="A0A482YGG7"/>
<gene>
    <name evidence="2" type="ORF">BDK88_0999</name>
</gene>
<evidence type="ECO:0000313" key="2">
    <source>
        <dbReference type="EMBL" id="RZV12109.1"/>
    </source>
</evidence>
<dbReference type="Gene3D" id="3.40.50.720">
    <property type="entry name" value="NAD(P)-binding Rossmann-like Domain"/>
    <property type="match status" value="1"/>
</dbReference>
<dbReference type="GO" id="GO:0044877">
    <property type="term" value="F:protein-containing complex binding"/>
    <property type="evidence" value="ECO:0007669"/>
    <property type="project" value="TreeGrafter"/>
</dbReference>
<organism evidence="2 3">
    <name type="scientific">Natrinema hispanicum</name>
    <dbReference type="NCBI Taxonomy" id="392421"/>
    <lineage>
        <taxon>Archaea</taxon>
        <taxon>Methanobacteriati</taxon>
        <taxon>Methanobacteriota</taxon>
        <taxon>Stenosarchaea group</taxon>
        <taxon>Halobacteria</taxon>
        <taxon>Halobacteriales</taxon>
        <taxon>Natrialbaceae</taxon>
        <taxon>Natrinema</taxon>
    </lineage>
</organism>
<reference evidence="2 3" key="1">
    <citation type="submission" date="2019-02" db="EMBL/GenBank/DDBJ databases">
        <title>Genomic Encyclopedia of Archaeal and Bacterial Type Strains, Phase II (KMG-II): from individual species to whole genera.</title>
        <authorList>
            <person name="Goeker M."/>
        </authorList>
    </citation>
    <scope>NUCLEOTIDE SEQUENCE [LARGE SCALE GENOMIC DNA]</scope>
    <source>
        <strain evidence="2 3">DSM 18328</strain>
    </source>
</reference>
<dbReference type="RefSeq" id="WP_130499413.1">
    <property type="nucleotide sequence ID" value="NZ_SHMP01000003.1"/>
</dbReference>
<dbReference type="PANTHER" id="PTHR12126:SF11">
    <property type="entry name" value="NADH DEHYDROGENASE [UBIQUINONE] 1 ALPHA SUBCOMPLEX SUBUNIT 9, MITOCHONDRIAL"/>
    <property type="match status" value="1"/>
</dbReference>
<dbReference type="EMBL" id="SHMP01000003">
    <property type="protein sequence ID" value="RZV12109.1"/>
    <property type="molecule type" value="Genomic_DNA"/>
</dbReference>
<feature type="domain" description="NAD(P)-binding" evidence="1">
    <location>
        <begin position="7"/>
        <end position="156"/>
    </location>
</feature>
<evidence type="ECO:0000259" key="1">
    <source>
        <dbReference type="Pfam" id="PF13460"/>
    </source>
</evidence>
<dbReference type="InterPro" id="IPR051207">
    <property type="entry name" value="ComplexI_NDUFA9_subunit"/>
</dbReference>
<comment type="caution">
    <text evidence="2">The sequence shown here is derived from an EMBL/GenBank/DDBJ whole genome shotgun (WGS) entry which is preliminary data.</text>
</comment>
<evidence type="ECO:0000313" key="3">
    <source>
        <dbReference type="Proteomes" id="UP000291097"/>
    </source>
</evidence>
<dbReference type="InterPro" id="IPR036291">
    <property type="entry name" value="NAD(P)-bd_dom_sf"/>
</dbReference>
<proteinExistence type="predicted"/>
<protein>
    <submittedName>
        <fullName evidence="2">Uncharacterized protein YbjT (DUF2867 family)</fullName>
    </submittedName>
</protein>
<dbReference type="Proteomes" id="UP000291097">
    <property type="component" value="Unassembled WGS sequence"/>
</dbReference>
<name>A0A482YGG7_9EURY</name>
<sequence>MRVLVTGATGFVGRRLVAALLAKTTHDVTVLVRDAASYDPPAGVTVVEGDVLEPGSFEAALADADVAYYLIHAMGASGDFAERDRRAARNFERAASETGIERVIYLSGLGSEGDTLSSHLASRREVETLLRAGSADVTVLRAAIIIGDGSASFRLIYQLATRLPVMITPQWVDTDCQPIAIDDVVAYCLAVLEQPETAGETYEIGGPDVLTYREMLLQTAEIATGRRPLIISVPVLSPQLSSHWVGLVTDVPKEVAYPLIEGVRNRVVVTDDRLERLVELELTPFAVAVRRAVGVELGGAEAVGHAETAAPTKRGGK</sequence>
<dbReference type="SUPFAM" id="SSF51735">
    <property type="entry name" value="NAD(P)-binding Rossmann-fold domains"/>
    <property type="match status" value="1"/>
</dbReference>